<gene>
    <name evidence="1" type="ORF">MFUM_1674</name>
</gene>
<protein>
    <submittedName>
        <fullName evidence="1">Uncharacterized protein</fullName>
    </submittedName>
</protein>
<accession>A0ABM9IE90</accession>
<dbReference type="Proteomes" id="UP001161497">
    <property type="component" value="Chromosome"/>
</dbReference>
<proteinExistence type="predicted"/>
<sequence>MECKPCVSKLNVVVNLRNLDGSSTLWNYPMFCEIFVSY</sequence>
<organism evidence="1 2">
    <name type="scientific">Candidatus Methylacidiphilum fumarolicum</name>
    <dbReference type="NCBI Taxonomy" id="591154"/>
    <lineage>
        <taxon>Bacteria</taxon>
        <taxon>Pseudomonadati</taxon>
        <taxon>Verrucomicrobiota</taxon>
        <taxon>Methylacidiphilae</taxon>
        <taxon>Methylacidiphilales</taxon>
        <taxon>Methylacidiphilaceae</taxon>
        <taxon>Methylacidiphilum (ex Ratnadevi et al. 2023)</taxon>
    </lineage>
</organism>
<evidence type="ECO:0000313" key="2">
    <source>
        <dbReference type="Proteomes" id="UP001161497"/>
    </source>
</evidence>
<keyword evidence="2" id="KW-1185">Reference proteome</keyword>
<name>A0ABM9IE90_9BACT</name>
<evidence type="ECO:0000313" key="1">
    <source>
        <dbReference type="EMBL" id="CAI9086005.1"/>
    </source>
</evidence>
<dbReference type="EMBL" id="OX458932">
    <property type="protein sequence ID" value="CAI9086005.1"/>
    <property type="molecule type" value="Genomic_DNA"/>
</dbReference>
<reference evidence="1" key="1">
    <citation type="submission" date="2023-03" db="EMBL/GenBank/DDBJ databases">
        <authorList>
            <person name="Cremers G."/>
            <person name="Picone N."/>
        </authorList>
    </citation>
    <scope>NUCLEOTIDE SEQUENCE</scope>
    <source>
        <strain evidence="1">Sample_alias</strain>
    </source>
</reference>